<dbReference type="PANTHER" id="PTHR40077:SF1">
    <property type="entry name" value="MEMBRANE PROTEIN"/>
    <property type="match status" value="1"/>
</dbReference>
<comment type="subcellular location">
    <subcellularLocation>
        <location evidence="1">Cell membrane</location>
        <topology evidence="1">Multi-pass membrane protein</topology>
    </subcellularLocation>
</comment>
<dbReference type="AlphaFoldDB" id="I2C1G9"/>
<dbReference type="InterPro" id="IPR023845">
    <property type="entry name" value="DUF3817_TM"/>
</dbReference>
<evidence type="ECO:0000256" key="3">
    <source>
        <dbReference type="ARBA" id="ARBA00022692"/>
    </source>
</evidence>
<evidence type="ECO:0000313" key="9">
    <source>
        <dbReference type="Proteomes" id="UP000002878"/>
    </source>
</evidence>
<organism evidence="8 9">
    <name type="scientific">Bacillus amyloliquefaciens (strain Y2)</name>
    <name type="common">Bacillus amyloliquefaciens subsp. plantarum (strain B9601-Y2)</name>
    <dbReference type="NCBI Taxonomy" id="1155777"/>
    <lineage>
        <taxon>Bacteria</taxon>
        <taxon>Bacillati</taxon>
        <taxon>Bacillota</taxon>
        <taxon>Bacilli</taxon>
        <taxon>Bacillales</taxon>
        <taxon>Bacillaceae</taxon>
        <taxon>Bacillus</taxon>
        <taxon>Bacillus amyloliquefaciens group</taxon>
    </lineage>
</organism>
<keyword evidence="2" id="KW-1003">Cell membrane</keyword>
<evidence type="ECO:0000259" key="7">
    <source>
        <dbReference type="Pfam" id="PF12823"/>
    </source>
</evidence>
<evidence type="ECO:0000313" key="8">
    <source>
        <dbReference type="EMBL" id="AFJ60493.1"/>
    </source>
</evidence>
<keyword evidence="4 6" id="KW-1133">Transmembrane helix</keyword>
<dbReference type="PATRIC" id="fig|1126211.3.peg.402"/>
<dbReference type="KEGG" id="bqy:MUS_0416"/>
<dbReference type="GO" id="GO:0005886">
    <property type="term" value="C:plasma membrane"/>
    <property type="evidence" value="ECO:0007669"/>
    <property type="project" value="UniProtKB-SubCell"/>
</dbReference>
<feature type="domain" description="DUF3817" evidence="7">
    <location>
        <begin position="30"/>
        <end position="116"/>
    </location>
</feature>
<feature type="transmembrane region" description="Helical" evidence="6">
    <location>
        <begin position="65"/>
        <end position="86"/>
    </location>
</feature>
<dbReference type="HOGENOM" id="CLU_120964_3_2_9"/>
<reference evidence="8 9" key="1">
    <citation type="journal article" date="2012" name="J. Biotechnol.">
        <title>Genome sequence of the plant growth promoting strain Bacillus amyloliquefaciens subsp. plantarum B9601-Y2 and expression of mersacidin and other secondary metabolites.</title>
        <authorList>
            <person name="He P."/>
            <person name="Hao K."/>
            <person name="Blom J."/>
            <person name="Ruckert C."/>
            <person name="Vater J."/>
            <person name="Mao Z."/>
            <person name="Wu Y."/>
            <person name="Hou M."/>
            <person name="He P."/>
            <person name="He Y."/>
            <person name="Borriss R."/>
        </authorList>
    </citation>
    <scope>NUCLEOTIDE SEQUENCE [LARGE SCALE GENOMIC DNA]</scope>
    <source>
        <strain evidence="8">Y2</strain>
    </source>
</reference>
<accession>I2C1G9</accession>
<evidence type="ECO:0000256" key="5">
    <source>
        <dbReference type="ARBA" id="ARBA00023136"/>
    </source>
</evidence>
<dbReference type="Pfam" id="PF12823">
    <property type="entry name" value="DUF3817"/>
    <property type="match status" value="1"/>
</dbReference>
<feature type="transmembrane region" description="Helical" evidence="6">
    <location>
        <begin position="92"/>
        <end position="111"/>
    </location>
</feature>
<dbReference type="PANTHER" id="PTHR40077">
    <property type="entry name" value="MEMBRANE PROTEIN-RELATED"/>
    <property type="match status" value="1"/>
</dbReference>
<dbReference type="Proteomes" id="UP000002878">
    <property type="component" value="Chromosome"/>
</dbReference>
<proteinExistence type="predicted"/>
<dbReference type="EMBL" id="CP003332">
    <property type="protein sequence ID" value="AFJ60493.1"/>
    <property type="molecule type" value="Genomic_DNA"/>
</dbReference>
<feature type="transmembrane region" description="Helical" evidence="6">
    <location>
        <begin position="34"/>
        <end position="53"/>
    </location>
</feature>
<evidence type="ECO:0000256" key="2">
    <source>
        <dbReference type="ARBA" id="ARBA00022475"/>
    </source>
</evidence>
<name>I2C1G9_BACAY</name>
<evidence type="ECO:0000256" key="6">
    <source>
        <dbReference type="SAM" id="Phobius"/>
    </source>
</evidence>
<keyword evidence="3 6" id="KW-0812">Transmembrane</keyword>
<keyword evidence="5 6" id="KW-0472">Membrane</keyword>
<sequence>MVILGLPFAYSIEEKRCPTGGSCMLHTPIGRLRTMGFIEGMSLLVLLFIAMPLKYWAHHPLAVTIAGSIHGCLFIIYLAVLAYAAFTVKWHVKWSAAGFIAAFIPFGNFIYDRGLRHYQ</sequence>
<dbReference type="NCBIfam" id="TIGR03954">
    <property type="entry name" value="integ_memb_HG"/>
    <property type="match status" value="1"/>
</dbReference>
<gene>
    <name evidence="8" type="ORF">MUS_0416</name>
</gene>
<evidence type="ECO:0000256" key="1">
    <source>
        <dbReference type="ARBA" id="ARBA00004651"/>
    </source>
</evidence>
<evidence type="ECO:0000256" key="4">
    <source>
        <dbReference type="ARBA" id="ARBA00022989"/>
    </source>
</evidence>
<protein>
    <recommendedName>
        <fullName evidence="7">DUF3817 domain-containing protein</fullName>
    </recommendedName>
</protein>